<protein>
    <submittedName>
        <fullName evidence="2">Uncharacterized protein</fullName>
    </submittedName>
</protein>
<gene>
    <name evidence="2" type="ORF">SAMN05192568_109710</name>
</gene>
<dbReference type="STRING" id="582667.SAMN05192568_109710"/>
<evidence type="ECO:0000313" key="3">
    <source>
        <dbReference type="Proteomes" id="UP000199048"/>
    </source>
</evidence>
<evidence type="ECO:0000313" key="2">
    <source>
        <dbReference type="EMBL" id="SFM99730.1"/>
    </source>
</evidence>
<dbReference type="Proteomes" id="UP000199048">
    <property type="component" value="Unassembled WGS sequence"/>
</dbReference>
<sequence>MTPAEWTAFLDVKAKVEALEAHHAGRIHRDPRGLKLAQEAVQALRSTVATAAPITPALSQPERPDWVRVSHAPRFLPINVTAARMRAKRGQASGTGRKVGRHWELHLPSQPEAGDG</sequence>
<organism evidence="2 3">
    <name type="scientific">Methylobacterium pseudosasicola</name>
    <dbReference type="NCBI Taxonomy" id="582667"/>
    <lineage>
        <taxon>Bacteria</taxon>
        <taxon>Pseudomonadati</taxon>
        <taxon>Pseudomonadota</taxon>
        <taxon>Alphaproteobacteria</taxon>
        <taxon>Hyphomicrobiales</taxon>
        <taxon>Methylobacteriaceae</taxon>
        <taxon>Methylobacterium</taxon>
    </lineage>
</organism>
<dbReference type="AlphaFoldDB" id="A0A1I4VF26"/>
<keyword evidence="3" id="KW-1185">Reference proteome</keyword>
<evidence type="ECO:0000256" key="1">
    <source>
        <dbReference type="SAM" id="MobiDB-lite"/>
    </source>
</evidence>
<feature type="region of interest" description="Disordered" evidence="1">
    <location>
        <begin position="86"/>
        <end position="116"/>
    </location>
</feature>
<dbReference type="RefSeq" id="WP_092047479.1">
    <property type="nucleotide sequence ID" value="NZ_FOTK01000097.1"/>
</dbReference>
<reference evidence="3" key="1">
    <citation type="submission" date="2016-10" db="EMBL/GenBank/DDBJ databases">
        <authorList>
            <person name="Varghese N."/>
            <person name="Submissions S."/>
        </authorList>
    </citation>
    <scope>NUCLEOTIDE SEQUENCE [LARGE SCALE GENOMIC DNA]</scope>
    <source>
        <strain evidence="3">BL36</strain>
    </source>
</reference>
<accession>A0A1I4VF26</accession>
<name>A0A1I4VF26_9HYPH</name>
<dbReference type="EMBL" id="FOTK01000097">
    <property type="protein sequence ID" value="SFM99730.1"/>
    <property type="molecule type" value="Genomic_DNA"/>
</dbReference>
<proteinExistence type="predicted"/>